<keyword evidence="1" id="KW-0812">Transmembrane</keyword>
<feature type="transmembrane region" description="Helical" evidence="1">
    <location>
        <begin position="47"/>
        <end position="67"/>
    </location>
</feature>
<evidence type="ECO:0000313" key="2">
    <source>
        <dbReference type="EMBL" id="GAA4472173.1"/>
    </source>
</evidence>
<accession>A0ABP8NS35</accession>
<reference evidence="3" key="1">
    <citation type="journal article" date="2019" name="Int. J. Syst. Evol. Microbiol.">
        <title>The Global Catalogue of Microorganisms (GCM) 10K type strain sequencing project: providing services to taxonomists for standard genome sequencing and annotation.</title>
        <authorList>
            <consortium name="The Broad Institute Genomics Platform"/>
            <consortium name="The Broad Institute Genome Sequencing Center for Infectious Disease"/>
            <person name="Wu L."/>
            <person name="Ma J."/>
        </authorList>
    </citation>
    <scope>NUCLEOTIDE SEQUENCE [LARGE SCALE GENOMIC DNA]</scope>
    <source>
        <strain evidence="3">JCM 17759</strain>
    </source>
</reference>
<evidence type="ECO:0000313" key="3">
    <source>
        <dbReference type="Proteomes" id="UP001500840"/>
    </source>
</evidence>
<keyword evidence="1" id="KW-0472">Membrane</keyword>
<gene>
    <name evidence="2" type="ORF">GCM10023156_68060</name>
</gene>
<sequence length="182" mass="21581">MTVDNCIHIANAFYLGSYLCRDILWLRVLTCAGLIFGIIFFCCQAEAMFAPASWMGVFLVVNFVQILRTIRERSDTRLSADQEEIGSLLLQRLSREDMLNILTKSMCDSDRRSKLLEKSKEITLNEEERIVRNMAFDRLSDQELMNLIVRRFWKSIRRRRRGWFRFVGRPRKRFFEVIDPVT</sequence>
<proteinExistence type="predicted"/>
<protein>
    <submittedName>
        <fullName evidence="2">Uncharacterized protein</fullName>
    </submittedName>
</protein>
<comment type="caution">
    <text evidence="2">The sequence shown here is derived from an EMBL/GenBank/DDBJ whole genome shotgun (WGS) entry which is preliminary data.</text>
</comment>
<evidence type="ECO:0000256" key="1">
    <source>
        <dbReference type="SAM" id="Phobius"/>
    </source>
</evidence>
<dbReference type="Proteomes" id="UP001500840">
    <property type="component" value="Unassembled WGS sequence"/>
</dbReference>
<organism evidence="2 3">
    <name type="scientific">Novipirellula rosea</name>
    <dbReference type="NCBI Taxonomy" id="1031540"/>
    <lineage>
        <taxon>Bacteria</taxon>
        <taxon>Pseudomonadati</taxon>
        <taxon>Planctomycetota</taxon>
        <taxon>Planctomycetia</taxon>
        <taxon>Pirellulales</taxon>
        <taxon>Pirellulaceae</taxon>
        <taxon>Novipirellula</taxon>
    </lineage>
</organism>
<name>A0ABP8NS35_9BACT</name>
<dbReference type="RefSeq" id="WP_339936463.1">
    <property type="nucleotide sequence ID" value="NZ_BAABGA010000120.1"/>
</dbReference>
<dbReference type="EMBL" id="BAABGA010000120">
    <property type="protein sequence ID" value="GAA4472173.1"/>
    <property type="molecule type" value="Genomic_DNA"/>
</dbReference>
<feature type="transmembrane region" description="Helical" evidence="1">
    <location>
        <begin position="24"/>
        <end position="41"/>
    </location>
</feature>
<keyword evidence="3" id="KW-1185">Reference proteome</keyword>
<keyword evidence="1" id="KW-1133">Transmembrane helix</keyword>